<reference evidence="2 3" key="1">
    <citation type="journal article" date="2013" name="Proc. Natl. Acad. Sci. U.S.A.">
        <title>Fine-scale variation in meiotic recombination in Mimulus inferred from population shotgun sequencing.</title>
        <authorList>
            <person name="Hellsten U."/>
            <person name="Wright K.M."/>
            <person name="Jenkins J."/>
            <person name="Shu S."/>
            <person name="Yuan Y."/>
            <person name="Wessler S.R."/>
            <person name="Schmutz J."/>
            <person name="Willis J.H."/>
            <person name="Rokhsar D.S."/>
        </authorList>
    </citation>
    <scope>NUCLEOTIDE SEQUENCE [LARGE SCALE GENOMIC DNA]</scope>
    <source>
        <strain evidence="3">cv. DUN x IM62</strain>
    </source>
</reference>
<gene>
    <name evidence="2" type="ORF">MIMGU_mgv11b021019mg</name>
</gene>
<evidence type="ECO:0000313" key="2">
    <source>
        <dbReference type="EMBL" id="EYU20523.1"/>
    </source>
</evidence>
<sequence length="72" mass="8380">MVKINGVGRGKRYCRSHPESITRLTLKAGRESTKKTKKRKCSRETRVRQKSTAGLTARTRESKRCVWTYKTH</sequence>
<dbReference type="AlphaFoldDB" id="A0A022Q060"/>
<organism evidence="2 3">
    <name type="scientific">Erythranthe guttata</name>
    <name type="common">Yellow monkey flower</name>
    <name type="synonym">Mimulus guttatus</name>
    <dbReference type="NCBI Taxonomy" id="4155"/>
    <lineage>
        <taxon>Eukaryota</taxon>
        <taxon>Viridiplantae</taxon>
        <taxon>Streptophyta</taxon>
        <taxon>Embryophyta</taxon>
        <taxon>Tracheophyta</taxon>
        <taxon>Spermatophyta</taxon>
        <taxon>Magnoliopsida</taxon>
        <taxon>eudicotyledons</taxon>
        <taxon>Gunneridae</taxon>
        <taxon>Pentapetalae</taxon>
        <taxon>asterids</taxon>
        <taxon>lamiids</taxon>
        <taxon>Lamiales</taxon>
        <taxon>Phrymaceae</taxon>
        <taxon>Erythranthe</taxon>
    </lineage>
</organism>
<name>A0A022Q060_ERYGU</name>
<dbReference type="Proteomes" id="UP000030748">
    <property type="component" value="Unassembled WGS sequence"/>
</dbReference>
<protein>
    <submittedName>
        <fullName evidence="2">Uncharacterized protein</fullName>
    </submittedName>
</protein>
<dbReference type="EMBL" id="KI632271">
    <property type="protein sequence ID" value="EYU20523.1"/>
    <property type="molecule type" value="Genomic_DNA"/>
</dbReference>
<proteinExistence type="predicted"/>
<evidence type="ECO:0000256" key="1">
    <source>
        <dbReference type="SAM" id="MobiDB-lite"/>
    </source>
</evidence>
<accession>A0A022Q060</accession>
<keyword evidence="3" id="KW-1185">Reference proteome</keyword>
<feature type="region of interest" description="Disordered" evidence="1">
    <location>
        <begin position="29"/>
        <end position="56"/>
    </location>
</feature>
<evidence type="ECO:0000313" key="3">
    <source>
        <dbReference type="Proteomes" id="UP000030748"/>
    </source>
</evidence>